<dbReference type="PANTHER" id="PTHR42034">
    <property type="entry name" value="CHROMOSOME 7, WHOLE GENOME SHOTGUN SEQUENCE-RELATED"/>
    <property type="match status" value="1"/>
</dbReference>
<dbReference type="InterPro" id="IPR023213">
    <property type="entry name" value="CAT-like_dom_sf"/>
</dbReference>
<dbReference type="EMBL" id="DF830098">
    <property type="protein sequence ID" value="GAK68003.1"/>
    <property type="molecule type" value="Genomic_DNA"/>
</dbReference>
<organism evidence="1 2">
    <name type="scientific">Pseudozyma antarctica</name>
    <name type="common">Yeast</name>
    <name type="synonym">Candida antarctica</name>
    <dbReference type="NCBI Taxonomy" id="84753"/>
    <lineage>
        <taxon>Eukaryota</taxon>
        <taxon>Fungi</taxon>
        <taxon>Dikarya</taxon>
        <taxon>Basidiomycota</taxon>
        <taxon>Ustilaginomycotina</taxon>
        <taxon>Ustilaginomycetes</taxon>
        <taxon>Ustilaginales</taxon>
        <taxon>Ustilaginaceae</taxon>
        <taxon>Moesziomyces</taxon>
    </lineage>
</organism>
<dbReference type="PANTHER" id="PTHR42034:SF2">
    <property type="entry name" value="ACYL-COA-DEPENDENT ACYLTRANSFERASE MAC1"/>
    <property type="match status" value="1"/>
</dbReference>
<reference evidence="2" key="1">
    <citation type="journal article" date="2014" name="Genome Announc.">
        <title>Draft Genome Sequence of the Yeast Pseudozyma antarctica Type Strain JCM10317, a Producer of the Glycolipid Biosurfactants, Mannosylerythritol Lipids.</title>
        <authorList>
            <person name="Saika A."/>
            <person name="Koike H."/>
            <person name="Hori T."/>
            <person name="Fukuoka T."/>
            <person name="Sato S."/>
            <person name="Habe H."/>
            <person name="Kitamoto D."/>
            <person name="Morita T."/>
        </authorList>
    </citation>
    <scope>NUCLEOTIDE SEQUENCE [LARGE SCALE GENOMIC DNA]</scope>
    <source>
        <strain evidence="2">JCM 10317</strain>
    </source>
</reference>
<dbReference type="OrthoDB" id="1862401at2759"/>
<dbReference type="RefSeq" id="XP_014653798.1">
    <property type="nucleotide sequence ID" value="XM_014798312.1"/>
</dbReference>
<dbReference type="Proteomes" id="UP000053758">
    <property type="component" value="Unassembled WGS sequence"/>
</dbReference>
<name>A0A081CMV7_PSEA2</name>
<evidence type="ECO:0000313" key="1">
    <source>
        <dbReference type="EMBL" id="GAK68003.1"/>
    </source>
</evidence>
<dbReference type="GeneID" id="26307053"/>
<protein>
    <submittedName>
        <fullName evidence="1">Uncharacterized protein</fullName>
    </submittedName>
</protein>
<dbReference type="AlphaFoldDB" id="A0A081CMV7"/>
<accession>A0A081CMV7</accession>
<evidence type="ECO:0000313" key="2">
    <source>
        <dbReference type="Proteomes" id="UP000053758"/>
    </source>
</evidence>
<dbReference type="GO" id="GO:0016746">
    <property type="term" value="F:acyltransferase activity"/>
    <property type="evidence" value="ECO:0007669"/>
    <property type="project" value="UniProtKB-KW"/>
</dbReference>
<dbReference type="HOGENOM" id="CLU_556644_0_0_1"/>
<gene>
    <name evidence="1" type="ORF">PAN0_031d6233</name>
</gene>
<sequence length="560" mass="61674">MSAQDTYEWQQTERDVWTRACLGHEASASFNENIAYGHTELSVTATFRVHHPASSGIAGTDGELDDLVARVRDAWIRTRYLRPEVAVEMTTHTDASMPQAFTYRVLRDEASLRRWVEQTMVVVRLGEPGAESLEEVCAYTYNRALPTRGKQSMLYLVLPRLADEKDRNAHFVWNVSHALADGGSISELYNVLLQAMIDATPSTDGSVYIPSEHELDVLPLLPRSVVAAYRQQHKPSAADEEAAAETARDNLRLIQAKMDESLALQPVTNWTKRKHETICIRRDIEADAARELIRFGKHVKSGVTYLASAATVLATAETFPERKPSSSGALMGMVRNARRWLSTDPVEGATGNRTPLGSDAVFLWIPVDTQKSLEPSLDRLPQLVSVAASIRSELNKHLVSPHCISSYPVVADFAQGALTNHWAEIEVANRSAHTPSAEELAKIIGPQAPGFSSVGALQIHKRFEPVSPSARASGLWLERTDAAHRGRQVNASPWISMLMVDGKIKLQLGFDAKFHDAVKMEQWMQRTYEWLLVCAASAAANTAASSSSSASTMAPISARL</sequence>
<keyword evidence="2" id="KW-1185">Reference proteome</keyword>
<dbReference type="Gene3D" id="3.30.559.10">
    <property type="entry name" value="Chloramphenicol acetyltransferase-like domain"/>
    <property type="match status" value="1"/>
</dbReference>
<proteinExistence type="predicted"/>
<dbReference type="Gene3D" id="3.30.559.30">
    <property type="entry name" value="Nonribosomal peptide synthetase, condensation domain"/>
    <property type="match status" value="1"/>
</dbReference>